<dbReference type="Pfam" id="PF12937">
    <property type="entry name" value="F-box-like"/>
    <property type="match status" value="1"/>
</dbReference>
<organism evidence="3 4">
    <name type="scientific">Lactuca sativa</name>
    <name type="common">Garden lettuce</name>
    <dbReference type="NCBI Taxonomy" id="4236"/>
    <lineage>
        <taxon>Eukaryota</taxon>
        <taxon>Viridiplantae</taxon>
        <taxon>Streptophyta</taxon>
        <taxon>Embryophyta</taxon>
        <taxon>Tracheophyta</taxon>
        <taxon>Spermatophyta</taxon>
        <taxon>Magnoliopsida</taxon>
        <taxon>eudicotyledons</taxon>
        <taxon>Gunneridae</taxon>
        <taxon>Pentapetalae</taxon>
        <taxon>asterids</taxon>
        <taxon>campanulids</taxon>
        <taxon>Asterales</taxon>
        <taxon>Asteraceae</taxon>
        <taxon>Cichorioideae</taxon>
        <taxon>Cichorieae</taxon>
        <taxon>Lactucinae</taxon>
        <taxon>Lactuca</taxon>
    </lineage>
</organism>
<sequence length="147" mass="16405">MGSGFSSIFSDNNDKAPASSSLQGLGDLPENCLAMVLEHFDPPEICNLALVNRVFYQASCADLLWESKLPENYGILIKKLLMLHEDDNSFRCLRKKDIYSRLCYPIRISNGTKVLLITLSAPSLCMYSLMVFGLISVCFDRRTGGLE</sequence>
<dbReference type="PANTHER" id="PTHR31960">
    <property type="entry name" value="F-BOX PROTEIN PP2-A15"/>
    <property type="match status" value="1"/>
</dbReference>
<keyword evidence="1" id="KW-0472">Membrane</keyword>
<evidence type="ECO:0000259" key="2">
    <source>
        <dbReference type="PROSITE" id="PS50181"/>
    </source>
</evidence>
<dbReference type="AlphaFoldDB" id="A0A9R1UTT2"/>
<feature type="domain" description="F-box" evidence="2">
    <location>
        <begin position="22"/>
        <end position="68"/>
    </location>
</feature>
<dbReference type="Gene3D" id="1.20.1280.50">
    <property type="match status" value="1"/>
</dbReference>
<protein>
    <recommendedName>
        <fullName evidence="2">F-box domain-containing protein</fullName>
    </recommendedName>
</protein>
<keyword evidence="4" id="KW-1185">Reference proteome</keyword>
<dbReference type="InterPro" id="IPR001810">
    <property type="entry name" value="F-box_dom"/>
</dbReference>
<keyword evidence="1" id="KW-1133">Transmembrane helix</keyword>
<comment type="caution">
    <text evidence="3">The sequence shown here is derived from an EMBL/GenBank/DDBJ whole genome shotgun (WGS) entry which is preliminary data.</text>
</comment>
<dbReference type="PROSITE" id="PS50181">
    <property type="entry name" value="FBOX"/>
    <property type="match status" value="1"/>
</dbReference>
<dbReference type="CDD" id="cd22162">
    <property type="entry name" value="F-box_AtSKIP3-like"/>
    <property type="match status" value="1"/>
</dbReference>
<evidence type="ECO:0000256" key="1">
    <source>
        <dbReference type="SAM" id="Phobius"/>
    </source>
</evidence>
<proteinExistence type="predicted"/>
<accession>A0A9R1UTT2</accession>
<gene>
    <name evidence="3" type="ORF">LSAT_V11C800392130</name>
</gene>
<keyword evidence="1" id="KW-0812">Transmembrane</keyword>
<feature type="transmembrane region" description="Helical" evidence="1">
    <location>
        <begin position="114"/>
        <end position="137"/>
    </location>
</feature>
<reference evidence="3 4" key="1">
    <citation type="journal article" date="2017" name="Nat. Commun.">
        <title>Genome assembly with in vitro proximity ligation data and whole-genome triplication in lettuce.</title>
        <authorList>
            <person name="Reyes-Chin-Wo S."/>
            <person name="Wang Z."/>
            <person name="Yang X."/>
            <person name="Kozik A."/>
            <person name="Arikit S."/>
            <person name="Song C."/>
            <person name="Xia L."/>
            <person name="Froenicke L."/>
            <person name="Lavelle D.O."/>
            <person name="Truco M.J."/>
            <person name="Xia R."/>
            <person name="Zhu S."/>
            <person name="Xu C."/>
            <person name="Xu H."/>
            <person name="Xu X."/>
            <person name="Cox K."/>
            <person name="Korf I."/>
            <person name="Meyers B.C."/>
            <person name="Michelmore R.W."/>
        </authorList>
    </citation>
    <scope>NUCLEOTIDE SEQUENCE [LARGE SCALE GENOMIC DNA]</scope>
    <source>
        <strain evidence="4">cv. Salinas</strain>
        <tissue evidence="3">Seedlings</tissue>
    </source>
</reference>
<dbReference type="Proteomes" id="UP000235145">
    <property type="component" value="Unassembled WGS sequence"/>
</dbReference>
<dbReference type="SMART" id="SM00256">
    <property type="entry name" value="FBOX"/>
    <property type="match status" value="1"/>
</dbReference>
<dbReference type="InterPro" id="IPR036047">
    <property type="entry name" value="F-box-like_dom_sf"/>
</dbReference>
<dbReference type="PANTHER" id="PTHR31960:SF30">
    <property type="entry name" value="OS04G0571300 PROTEIN"/>
    <property type="match status" value="1"/>
</dbReference>
<evidence type="ECO:0000313" key="4">
    <source>
        <dbReference type="Proteomes" id="UP000235145"/>
    </source>
</evidence>
<evidence type="ECO:0000313" key="3">
    <source>
        <dbReference type="EMBL" id="KAJ0193531.1"/>
    </source>
</evidence>
<dbReference type="EMBL" id="NBSK02000008">
    <property type="protein sequence ID" value="KAJ0193531.1"/>
    <property type="molecule type" value="Genomic_DNA"/>
</dbReference>
<dbReference type="SUPFAM" id="SSF81383">
    <property type="entry name" value="F-box domain"/>
    <property type="match status" value="1"/>
</dbReference>
<name>A0A9R1UTT2_LACSA</name>